<dbReference type="InterPro" id="IPR011049">
    <property type="entry name" value="Serralysin-like_metalloprot_C"/>
</dbReference>
<dbReference type="InterPro" id="IPR040853">
    <property type="entry name" value="RapA2_cadherin-like"/>
</dbReference>
<dbReference type="EMBL" id="FXYH01000024">
    <property type="protein sequence ID" value="SMX49845.1"/>
    <property type="molecule type" value="Genomic_DNA"/>
</dbReference>
<dbReference type="InterPro" id="IPR013783">
    <property type="entry name" value="Ig-like_fold"/>
</dbReference>
<dbReference type="Gene3D" id="2.60.40.10">
    <property type="entry name" value="Immunoglobulins"/>
    <property type="match status" value="1"/>
</dbReference>
<dbReference type="SUPFAM" id="SSF56436">
    <property type="entry name" value="C-type lectin-like"/>
    <property type="match status" value="1"/>
</dbReference>
<proteinExistence type="predicted"/>
<name>A0A238L431_9RHOB</name>
<feature type="region of interest" description="Disordered" evidence="1">
    <location>
        <begin position="1"/>
        <end position="22"/>
    </location>
</feature>
<dbReference type="InterPro" id="IPR016186">
    <property type="entry name" value="C-type_lectin-like/link_sf"/>
</dbReference>
<sequence length="2204" mass="225485">MIAVTDGTWIGGQSSNPANPGAWTWVTGPEAGQSFSYDNWRPTEPNGGFSAPGYAQILQSGEWNDAPDSLRPGNGIADGYLVEWGGRPQDTGFDEDTVLTIGTAQLLANDTDVDSGAIVTVTSVAALSAAGVPVSLSGTDISYDPTAVFNHLAAGESATDTFTYTVTDEFGATDTATVTLTIEGRNDGPVAMADTNAGAALIEQGFGIAGNDTATGNLLTNDTDVDASDVLTVTAVDSGTGETGSNMVVDPVFEQIVLGKFGSLAIAADGTWTYRLNDADPDTEALGDGDTGIETFTYTMIDSNGGTDTATLTLEIAGSDDNAAPVAVDDTISLDEDTSATLDLLGNDTDANNQPVVTQTLSVASINGTAATVGAVIATSHGSITIGAGGSVDYTPNDDYSGADSFTYVISDGLEESTAATVSLTVEAVVDAPEMVFDTTPTPVGGSSLVNETLLGTQRYATVAALDDGGFVVTWSSNESGSFGIFAQRYDAGGVKVGGETLLSAPPNTSVNMAQSAVTGLQDGGYLVAWQNEFYTRPGGTLTGSKPLLQRFDADGVAQTDVFSPPKIATLELAPDVTELGNGNLVVTWTGNRYSNTTDIFYQVITPDGVVVSGPRVVSVSNPSSSYEIQPSVAALEAGGFVISYSSNTDGGGYGVYSQVFKETGFAITGDLLVNSFTANNQFFPSVIGLEGGGFAVTWVSAGQDGDVAGIYAQVYDNRWQKVGGETHVSTATAGFQTYPTITALDDGGFLVTWSSTGNGEDGYGIYAQRLDAFGQPVGEEYRVNDVTAGVQFSWNGAGGENTATLNDGSVVTVWDNNTGTSSGYDIAVRITEIPAGNVNGIEDQGLAINLEAALTDTDGSESLSVTLSGFPVGATFNLGSADGANWVIAGAETVDLSTLEMTPPQDYNGSFTLTATATATETATGETAETTQTAVLNILAVNDAPVTSDAVGETPEDTALHGFLEASDVDVTDTIAFTLKTGPAHGSVTIDPDGQYHYTPDENFSGDDSFTFTVSDGQITTDVHSVSLTVQPVADAPTLTVTPDLLDELATPTPVGGSSLVNETLLGTQRYATVAALDDGGFVVTWSSNESGSFGIFAQRYDAGGVKVGGETLLSAPPNTSVNMAQSAVTGLQDGGYLVAWQNEFYTRPGGTLTGSKPLLQRFDADGVAQTDVFSPPKIATLELAPDVTELGNGNLVVTWTGNRYSNTTDIFYQVITPDGVVVSGPRVVSVSNPSSSYEIQPSVAALEAGGFVISYSSNTDGGGYGVYSQVFKETGFAITGDLLVNSFTANNQFFPSVIGLEGGGFAVTWVSAGQDGDVAGIYAQVYDNRWQKVGGETHVSTATAGFQTYPTITALDDGGFLVTWSSTGNGEDGYGIYAQRLDAFGQPVGEEYRVNDVTAGVQFSWNGAGGENTATLNDGSVVTVWDNNTGTSSGYDIAVRITEIPAGNVNGIEDQGLAINLEAALTDTDGSESLSVTLSGFPVGATFNLGSADGANWVIAGAETVDLSTLEMTPPQDYNGSFTLTATATATETATGETAETTQTAVLNILAVNDAPVVSSAVTLDPVAEDTGVAASGAAATSTAAAPASSGAASAPPAAAAPSAAAPAPASAAANGPRVITQAELLANASDIDGDDLTAVNLTIVAGAGALTDNLDGTWSFVPAPNDDTDVSFAYEVTDGIAAPIAATATLDLTPVNDAPVINAETTDANGAIQAQNAGPTLIDFDSSESPATSEIYTQGDYVFIPLDTTTVADLDGDGDLENVSLAGAAGVLSRVDGAGFTLEGFTLASMDHGASAESSSEKTAAETQKAAEMETKTAAEAETKTAAEAETKKATETETKTTATETKTTETETKTTATETKTTETETKTTETETKTGNVSYADVQFVLEAETVDNGTITSHFKESSGWSTEIVDALGAATVLTGLTQAQTIELYSDIVSFTSFDATSGKDSEATYALDDIQIAGQPQPDDLTATGVIGFTDIDIGDTHSVAPVIVASDGALGTLTASVTDQTAGGLGGTVTWTYDVPSASIADLVVGQTKVETFEVSVLDSNGASATETVTILVSGGSAGSLAALFGTDGAENLTGTLASEAMFGSGGDDTIVGAGGSDRMWGGDGGDTFVFEDLGASATINDFQDGPDAQDVLDISAFGIVDFAALQLAISPVGSPDTLQNDVLIQLDDNDSILLRNVDIADLDADDFVF</sequence>
<feature type="domain" description="C-type lectin" evidence="2">
    <location>
        <begin position="1"/>
        <end position="65"/>
    </location>
</feature>
<gene>
    <name evidence="3" type="ORF">PEV8663_04357</name>
</gene>
<feature type="region of interest" description="Disordered" evidence="1">
    <location>
        <begin position="1796"/>
        <end position="1877"/>
    </location>
</feature>
<dbReference type="Gene3D" id="2.150.10.10">
    <property type="entry name" value="Serralysin-like metalloprotease, C-terminal"/>
    <property type="match status" value="1"/>
</dbReference>
<feature type="compositionally biased region" description="Basic and acidic residues" evidence="1">
    <location>
        <begin position="1802"/>
        <end position="1842"/>
    </location>
</feature>
<dbReference type="Gene3D" id="2.60.40.3440">
    <property type="match status" value="2"/>
</dbReference>
<dbReference type="Gene3D" id="3.10.100.10">
    <property type="entry name" value="Mannose-Binding Protein A, subunit A"/>
    <property type="match status" value="1"/>
</dbReference>
<evidence type="ECO:0000313" key="4">
    <source>
        <dbReference type="Proteomes" id="UP000220836"/>
    </source>
</evidence>
<evidence type="ECO:0000259" key="2">
    <source>
        <dbReference type="PROSITE" id="PS50041"/>
    </source>
</evidence>
<dbReference type="Pfam" id="PF17963">
    <property type="entry name" value="Big_9"/>
    <property type="match status" value="2"/>
</dbReference>
<dbReference type="Pfam" id="PF17892">
    <property type="entry name" value="Cadherin_5"/>
    <property type="match status" value="1"/>
</dbReference>
<reference evidence="3 4" key="1">
    <citation type="submission" date="2017-05" db="EMBL/GenBank/DDBJ databases">
        <authorList>
            <person name="Song R."/>
            <person name="Chenine A.L."/>
            <person name="Ruprecht R.M."/>
        </authorList>
    </citation>
    <scope>NUCLEOTIDE SEQUENCE [LARGE SCALE GENOMIC DNA]</scope>
    <source>
        <strain evidence="3 4">CECT 8663</strain>
    </source>
</reference>
<dbReference type="InterPro" id="IPR041690">
    <property type="entry name" value="Cadherin_5"/>
</dbReference>
<dbReference type="PROSITE" id="PS50041">
    <property type="entry name" value="C_TYPE_LECTIN_2"/>
    <property type="match status" value="1"/>
</dbReference>
<organism evidence="3 4">
    <name type="scientific">Pelagimonas varians</name>
    <dbReference type="NCBI Taxonomy" id="696760"/>
    <lineage>
        <taxon>Bacteria</taxon>
        <taxon>Pseudomonadati</taxon>
        <taxon>Pseudomonadota</taxon>
        <taxon>Alphaproteobacteria</taxon>
        <taxon>Rhodobacterales</taxon>
        <taxon>Roseobacteraceae</taxon>
        <taxon>Pelagimonas</taxon>
    </lineage>
</organism>
<evidence type="ECO:0000313" key="3">
    <source>
        <dbReference type="EMBL" id="SMX49845.1"/>
    </source>
</evidence>
<accession>A0A238L431</accession>
<dbReference type="InterPro" id="IPR001304">
    <property type="entry name" value="C-type_lectin-like"/>
</dbReference>
<dbReference type="NCBIfam" id="NF012211">
    <property type="entry name" value="tand_rpt_95"/>
    <property type="match status" value="4"/>
</dbReference>
<keyword evidence="4" id="KW-1185">Reference proteome</keyword>
<dbReference type="Pfam" id="PF17803">
    <property type="entry name" value="Cadherin_4"/>
    <property type="match status" value="1"/>
</dbReference>
<feature type="compositionally biased region" description="Basic and acidic residues" evidence="1">
    <location>
        <begin position="1864"/>
        <end position="1877"/>
    </location>
</feature>
<protein>
    <recommendedName>
        <fullName evidence="2">C-type lectin domain-containing protein</fullName>
    </recommendedName>
</protein>
<evidence type="ECO:0000256" key="1">
    <source>
        <dbReference type="SAM" id="MobiDB-lite"/>
    </source>
</evidence>
<dbReference type="InterPro" id="IPR010221">
    <property type="entry name" value="VCBS_dom"/>
</dbReference>
<dbReference type="InterPro" id="IPR016187">
    <property type="entry name" value="CTDL_fold"/>
</dbReference>
<dbReference type="SUPFAM" id="SSF51120">
    <property type="entry name" value="beta-Roll"/>
    <property type="match status" value="1"/>
</dbReference>
<dbReference type="NCBIfam" id="TIGR01965">
    <property type="entry name" value="VCBS_repeat"/>
    <property type="match status" value="4"/>
</dbReference>
<dbReference type="Proteomes" id="UP000220836">
    <property type="component" value="Unassembled WGS sequence"/>
</dbReference>